<reference evidence="3" key="1">
    <citation type="submission" date="2016-10" db="EMBL/GenBank/DDBJ databases">
        <authorList>
            <person name="Varghese N."/>
            <person name="Submissions S."/>
        </authorList>
    </citation>
    <scope>NUCLEOTIDE SEQUENCE [LARGE SCALE GENOMIC DNA]</scope>
    <source>
        <strain evidence="3">CGMCC 1.3431</strain>
    </source>
</reference>
<dbReference type="Proteomes" id="UP000199150">
    <property type="component" value="Unassembled WGS sequence"/>
</dbReference>
<keyword evidence="3" id="KW-1185">Reference proteome</keyword>
<evidence type="ECO:0000313" key="2">
    <source>
        <dbReference type="EMBL" id="SCW63153.1"/>
    </source>
</evidence>
<proteinExistence type="predicted"/>
<feature type="compositionally biased region" description="Low complexity" evidence="1">
    <location>
        <begin position="68"/>
        <end position="83"/>
    </location>
</feature>
<protein>
    <submittedName>
        <fullName evidence="2">Uncharacterized protein</fullName>
    </submittedName>
</protein>
<gene>
    <name evidence="2" type="ORF">SAMN02927928_2355</name>
</gene>
<dbReference type="AlphaFoldDB" id="A0A1G4S1P4"/>
<dbReference type="OrthoDB" id="7190660at2"/>
<feature type="region of interest" description="Disordered" evidence="1">
    <location>
        <begin position="61"/>
        <end position="83"/>
    </location>
</feature>
<dbReference type="RefSeq" id="WP_090648022.1">
    <property type="nucleotide sequence ID" value="NZ_CBCRYE010000001.1"/>
</dbReference>
<name>A0A1G4S1P4_9CAUL</name>
<dbReference type="STRING" id="260084.SAMN02927928_2355"/>
<sequence length="91" mass="9249">MAISGDYPHPVTVNGYSCKNCTDVDYARKHIDPAHPKSGPYGVNAKTDPTVKTETAFHFGGGLSGIEPSQGGAPAPSISAAGPGAQINILA</sequence>
<evidence type="ECO:0000256" key="1">
    <source>
        <dbReference type="SAM" id="MobiDB-lite"/>
    </source>
</evidence>
<evidence type="ECO:0000313" key="3">
    <source>
        <dbReference type="Proteomes" id="UP000199150"/>
    </source>
</evidence>
<organism evidence="2 3">
    <name type="scientific">Asticcacaulis taihuensis</name>
    <dbReference type="NCBI Taxonomy" id="260084"/>
    <lineage>
        <taxon>Bacteria</taxon>
        <taxon>Pseudomonadati</taxon>
        <taxon>Pseudomonadota</taxon>
        <taxon>Alphaproteobacteria</taxon>
        <taxon>Caulobacterales</taxon>
        <taxon>Caulobacteraceae</taxon>
        <taxon>Asticcacaulis</taxon>
    </lineage>
</organism>
<dbReference type="EMBL" id="FMTS01000003">
    <property type="protein sequence ID" value="SCW63153.1"/>
    <property type="molecule type" value="Genomic_DNA"/>
</dbReference>
<accession>A0A1G4S1P4</accession>